<gene>
    <name evidence="1" type="ORF">SAMN05444271_1148</name>
</gene>
<dbReference type="PIRSF" id="PIRSF022079">
    <property type="entry name" value="UCP022079"/>
    <property type="match status" value="1"/>
</dbReference>
<evidence type="ECO:0008006" key="3">
    <source>
        <dbReference type="Google" id="ProtNLM"/>
    </source>
</evidence>
<dbReference type="EMBL" id="FNYR01000014">
    <property type="protein sequence ID" value="SEI96706.1"/>
    <property type="molecule type" value="Genomic_DNA"/>
</dbReference>
<evidence type="ECO:0000313" key="2">
    <source>
        <dbReference type="Proteomes" id="UP000198888"/>
    </source>
</evidence>
<protein>
    <recommendedName>
        <fullName evidence="3">DUF2150 family protein</fullName>
    </recommendedName>
</protein>
<organism evidence="1 2">
    <name type="scientific">Halohasta litchfieldiae</name>
    <dbReference type="NCBI Taxonomy" id="1073996"/>
    <lineage>
        <taxon>Archaea</taxon>
        <taxon>Methanobacteriati</taxon>
        <taxon>Methanobacteriota</taxon>
        <taxon>Stenosarchaea group</taxon>
        <taxon>Halobacteria</taxon>
        <taxon>Halobacteriales</taxon>
        <taxon>Haloferacaceae</taxon>
        <taxon>Halohasta</taxon>
    </lineage>
</organism>
<dbReference type="OrthoDB" id="145435at2157"/>
<proteinExistence type="predicted"/>
<dbReference type="GeneID" id="35001565"/>
<accession>A0A1H6UYM9</accession>
<evidence type="ECO:0000313" key="1">
    <source>
        <dbReference type="EMBL" id="SEI96706.1"/>
    </source>
</evidence>
<dbReference type="RefSeq" id="WP_089672755.1">
    <property type="nucleotide sequence ID" value="NZ_CP024845.1"/>
</dbReference>
<dbReference type="AlphaFoldDB" id="A0A1H6UYM9"/>
<dbReference type="KEGG" id="hae:halTADL_0752"/>
<reference evidence="1 2" key="1">
    <citation type="submission" date="2016-10" db="EMBL/GenBank/DDBJ databases">
        <authorList>
            <person name="de Groot N.N."/>
        </authorList>
    </citation>
    <scope>NUCLEOTIDE SEQUENCE [LARGE SCALE GENOMIC DNA]</scope>
    <source>
        <strain evidence="1 2">DSM 22187</strain>
    </source>
</reference>
<dbReference type="Proteomes" id="UP000198888">
    <property type="component" value="Unassembled WGS sequence"/>
</dbReference>
<dbReference type="STRING" id="1073996.SAMN05444271_1148"/>
<keyword evidence="2" id="KW-1185">Reference proteome</keyword>
<accession>A0A2H4PZK3</accession>
<sequence>MTDEPAETFYSEDRWQNWLTRVEDEELDPESEDFARLYFNLQNDTTIAIAKVISAAKDGRVDEETTLEKLEFINEVVMAEPEFDGEEALLLIDSVQTSLVPVFYAAEEYIIGGPVEEYSVEECIDAAIEVATDEEDVDAALAYLVQAGTQIIDGAEFDGTEVDEIESWIVSEWLNGLDSLQDAFADPEVIDEE</sequence>
<dbReference type="Pfam" id="PF09920">
    <property type="entry name" value="DUF2150"/>
    <property type="match status" value="1"/>
</dbReference>
<dbReference type="InterPro" id="IPR014518">
    <property type="entry name" value="UCP022079"/>
</dbReference>
<name>A0A1H6UYM9_9EURY</name>